<organism evidence="3 4">
    <name type="scientific">Polypedilum vanderplanki</name>
    <name type="common">Sleeping chironomid midge</name>
    <dbReference type="NCBI Taxonomy" id="319348"/>
    <lineage>
        <taxon>Eukaryota</taxon>
        <taxon>Metazoa</taxon>
        <taxon>Ecdysozoa</taxon>
        <taxon>Arthropoda</taxon>
        <taxon>Hexapoda</taxon>
        <taxon>Insecta</taxon>
        <taxon>Pterygota</taxon>
        <taxon>Neoptera</taxon>
        <taxon>Endopterygota</taxon>
        <taxon>Diptera</taxon>
        <taxon>Nematocera</taxon>
        <taxon>Chironomoidea</taxon>
        <taxon>Chironomidae</taxon>
        <taxon>Chironominae</taxon>
        <taxon>Polypedilum</taxon>
        <taxon>Polypedilum</taxon>
    </lineage>
</organism>
<evidence type="ECO:0000313" key="4">
    <source>
        <dbReference type="Proteomes" id="UP001107558"/>
    </source>
</evidence>
<dbReference type="OrthoDB" id="7739966at2759"/>
<evidence type="ECO:0000313" key="3">
    <source>
        <dbReference type="EMBL" id="KAG5671308.1"/>
    </source>
</evidence>
<evidence type="ECO:0000256" key="1">
    <source>
        <dbReference type="SAM" id="Phobius"/>
    </source>
</evidence>
<keyword evidence="1" id="KW-0472">Membrane</keyword>
<dbReference type="InterPro" id="IPR007111">
    <property type="entry name" value="NACHT_NTPase"/>
</dbReference>
<dbReference type="EMBL" id="JADBJN010000003">
    <property type="protein sequence ID" value="KAG5671308.1"/>
    <property type="molecule type" value="Genomic_DNA"/>
</dbReference>
<keyword evidence="4" id="KW-1185">Reference proteome</keyword>
<dbReference type="SUPFAM" id="SSF52540">
    <property type="entry name" value="P-loop containing nucleoside triphosphate hydrolases"/>
    <property type="match status" value="1"/>
</dbReference>
<dbReference type="Proteomes" id="UP001107558">
    <property type="component" value="Chromosome 3"/>
</dbReference>
<proteinExistence type="predicted"/>
<dbReference type="AlphaFoldDB" id="A0A9J6BN58"/>
<gene>
    <name evidence="3" type="ORF">PVAND_001513</name>
</gene>
<dbReference type="Pfam" id="PF05729">
    <property type="entry name" value="NACHT"/>
    <property type="match status" value="1"/>
</dbReference>
<name>A0A9J6BN58_POLVA</name>
<comment type="caution">
    <text evidence="3">The sequence shown here is derived from an EMBL/GenBank/DDBJ whole genome shotgun (WGS) entry which is preliminary data.</text>
</comment>
<keyword evidence="1" id="KW-0812">Transmembrane</keyword>
<feature type="transmembrane region" description="Helical" evidence="1">
    <location>
        <begin position="39"/>
        <end position="59"/>
    </location>
</feature>
<sequence length="1029" mass="121903">MEEPEVQESFISKKTEMKNAYHKQHNVNKRTRQKSHKHTYILLFVILSIFFVIAFLIFIHTKTTKSYSWQTMTNEQKSKAWNGNVKFADVAVKCSDLFNKNDSKVFNSLNSMQIEKLMNGETLNLNEAENKNLEDKIFLIWSNLTENLKKKIAEIEVNFQGQKIMLNQIVGNENEIYEFLNSSQIFQLIKNEKQLAIGDSLEFENDFYIERKFYNRKINLNEEREANYEELTAKYAKTFDDLLKDAEIISDDDDYYEINENEGKFKPVLISDVIGSGKSMTMKHLAVKLKEKFPQKWIVFIDVKKLEVKNFSNFNEAKIKEILIKFLKPFDNKFEAEIFNKQFKTLILLLDGIDESSKFQQKFFKKFLQSLNKEAKKIHLWISSRVDLGEEFEEILDIQGYKLFPFSEFDRKNFVDKIYEAESLNENIAKAANEAYWNMSRKIQDELNSHYKFNPSNELFNSPAMIRLIAEISIPLSNSNDENRPLDVSNIYSIFEHFIARKLKLQIYKDSSMREIAMESIENSDLIKIHQKYALLHTFDDELATPDNLERSSSDLPLRIIGKDYSIVSDKVSNFGILFIDVENETNFSHIIFEEFFTAQFLIENICELQHSTDVIEVESRIRLLLKALQHETRVFNFLVSYFEMPLSKCKENKQFNEILTTTIKKKLKTFIVGGNFLRNLERASIFTNFFTTLKRKLWKIDENETFITWLANFRPHEFIRNFNSIKNISKVHFLNDSDIEKLFKEKTDKIKEFHQFVEFLKEKYQSEWEEIFKELFKRSCGKILRYFVKNVKDFNPIWKEIKNVFKNSDELEEFLLLDGSLLDSVMKNSGKDAELILTVLGKYHEELKNESNLFESLYYQTDEGDAFLKANLDSLTKIEKIFNNYWKLIKSFTTNEQRTQLLLMNVRGQDSANNIFYGALTQSKDSIFDGILTAYDETFDKRMMRYLCINFFGTFEDYIHEFFRISSSTFKRFIEYSKILFIDSETEEFLKVVEYFKEKLDEQKHNKRYKFYIGPLENLIATLKVSKV</sequence>
<protein>
    <recommendedName>
        <fullName evidence="2">NACHT domain-containing protein</fullName>
    </recommendedName>
</protein>
<evidence type="ECO:0000259" key="2">
    <source>
        <dbReference type="Pfam" id="PF05729"/>
    </source>
</evidence>
<accession>A0A9J6BN58</accession>
<keyword evidence="1" id="KW-1133">Transmembrane helix</keyword>
<dbReference type="InterPro" id="IPR027417">
    <property type="entry name" value="P-loop_NTPase"/>
</dbReference>
<feature type="domain" description="NACHT" evidence="2">
    <location>
        <begin position="274"/>
        <end position="421"/>
    </location>
</feature>
<reference evidence="3" key="1">
    <citation type="submission" date="2021-03" db="EMBL/GenBank/DDBJ databases">
        <title>Chromosome level genome of the anhydrobiotic midge Polypedilum vanderplanki.</title>
        <authorList>
            <person name="Yoshida Y."/>
            <person name="Kikawada T."/>
            <person name="Gusev O."/>
        </authorList>
    </citation>
    <scope>NUCLEOTIDE SEQUENCE</scope>
    <source>
        <strain evidence="3">NIAS01</strain>
        <tissue evidence="3">Whole body or cell culture</tissue>
    </source>
</reference>
<dbReference type="Gene3D" id="3.40.50.300">
    <property type="entry name" value="P-loop containing nucleotide triphosphate hydrolases"/>
    <property type="match status" value="1"/>
</dbReference>